<dbReference type="PRINTS" id="PR00081">
    <property type="entry name" value="GDHRDH"/>
</dbReference>
<accession>A0A927C1Z7</accession>
<evidence type="ECO:0000256" key="1">
    <source>
        <dbReference type="ARBA" id="ARBA00006484"/>
    </source>
</evidence>
<dbReference type="AlphaFoldDB" id="A0A927C1Z7"/>
<dbReference type="Pfam" id="PF00106">
    <property type="entry name" value="adh_short"/>
    <property type="match status" value="1"/>
</dbReference>
<evidence type="ECO:0000313" key="4">
    <source>
        <dbReference type="EMBL" id="MBD2859813.1"/>
    </source>
</evidence>
<dbReference type="CDD" id="cd05233">
    <property type="entry name" value="SDR_c"/>
    <property type="match status" value="1"/>
</dbReference>
<keyword evidence="5" id="KW-1185">Reference proteome</keyword>
<evidence type="ECO:0000256" key="2">
    <source>
        <dbReference type="ARBA" id="ARBA00023002"/>
    </source>
</evidence>
<dbReference type="InterPro" id="IPR002347">
    <property type="entry name" value="SDR_fam"/>
</dbReference>
<keyword evidence="2" id="KW-0560">Oxidoreductase</keyword>
<evidence type="ECO:0000313" key="5">
    <source>
        <dbReference type="Proteomes" id="UP000610558"/>
    </source>
</evidence>
<dbReference type="GO" id="GO:0016616">
    <property type="term" value="F:oxidoreductase activity, acting on the CH-OH group of donors, NAD or NADP as acceptor"/>
    <property type="evidence" value="ECO:0007669"/>
    <property type="project" value="TreeGrafter"/>
</dbReference>
<comment type="caution">
    <text evidence="4">The sequence shown here is derived from an EMBL/GenBank/DDBJ whole genome shotgun (WGS) entry which is preliminary data.</text>
</comment>
<dbReference type="GO" id="GO:0048038">
    <property type="term" value="F:quinone binding"/>
    <property type="evidence" value="ECO:0007669"/>
    <property type="project" value="TreeGrafter"/>
</dbReference>
<name>A0A927C1Z7_9GAMM</name>
<protein>
    <submittedName>
        <fullName evidence="4">SDR family oxidoreductase</fullName>
    </submittedName>
</protein>
<dbReference type="RefSeq" id="WP_190766028.1">
    <property type="nucleotide sequence ID" value="NZ_JACXLD010000007.1"/>
</dbReference>
<dbReference type="EMBL" id="JACXLD010000007">
    <property type="protein sequence ID" value="MBD2859813.1"/>
    <property type="molecule type" value="Genomic_DNA"/>
</dbReference>
<dbReference type="InterPro" id="IPR036291">
    <property type="entry name" value="NAD(P)-bd_dom_sf"/>
</dbReference>
<dbReference type="FunFam" id="3.40.50.720:FF:000084">
    <property type="entry name" value="Short-chain dehydrogenase reductase"/>
    <property type="match status" value="1"/>
</dbReference>
<organism evidence="4 5">
    <name type="scientific">Spongiibacter pelagi</name>
    <dbReference type="NCBI Taxonomy" id="2760804"/>
    <lineage>
        <taxon>Bacteria</taxon>
        <taxon>Pseudomonadati</taxon>
        <taxon>Pseudomonadota</taxon>
        <taxon>Gammaproteobacteria</taxon>
        <taxon>Cellvibrionales</taxon>
        <taxon>Spongiibacteraceae</taxon>
        <taxon>Spongiibacter</taxon>
    </lineage>
</organism>
<sequence>MARNYFNLENKIALVTGASSGLGVHFANILAAEGATVILAARRMEKLQDAVNDINEKGGKAVAISLDVADKESVAQAFAKIKQDFGTLDILINNAGVANDPTSCLKMSEDDWNWVIDTNLTGAFRVAQAAAKLMVDAGNGGSIVNTASVYGLRTGAMKVNYNAAKAGVVMLSKSLAAELSRHNIRVNSLCPGWFLTEINEDYFNSESGKRYIQNIPAKRLGTMDELTVPLLLLASASAGSYMNGTCIIVDGGFSEAPM</sequence>
<proteinExistence type="inferred from homology"/>
<reference evidence="4" key="1">
    <citation type="submission" date="2020-09" db="EMBL/GenBank/DDBJ databases">
        <authorList>
            <person name="Yoon J.-W."/>
        </authorList>
    </citation>
    <scope>NUCLEOTIDE SEQUENCE</scope>
    <source>
        <strain evidence="4">KMU-158</strain>
    </source>
</reference>
<dbReference type="NCBIfam" id="NF005559">
    <property type="entry name" value="PRK07231.1"/>
    <property type="match status" value="1"/>
</dbReference>
<dbReference type="PANTHER" id="PTHR42760:SF133">
    <property type="entry name" value="3-OXOACYL-[ACYL-CARRIER-PROTEIN] REDUCTASE"/>
    <property type="match status" value="1"/>
</dbReference>
<evidence type="ECO:0000256" key="3">
    <source>
        <dbReference type="RuleBase" id="RU000363"/>
    </source>
</evidence>
<dbReference type="PRINTS" id="PR00080">
    <property type="entry name" value="SDRFAMILY"/>
</dbReference>
<dbReference type="SUPFAM" id="SSF51735">
    <property type="entry name" value="NAD(P)-binding Rossmann-fold domains"/>
    <property type="match status" value="1"/>
</dbReference>
<dbReference type="InterPro" id="IPR020904">
    <property type="entry name" value="Sc_DH/Rdtase_CS"/>
</dbReference>
<dbReference type="PANTHER" id="PTHR42760">
    <property type="entry name" value="SHORT-CHAIN DEHYDROGENASES/REDUCTASES FAMILY MEMBER"/>
    <property type="match status" value="1"/>
</dbReference>
<dbReference type="Proteomes" id="UP000610558">
    <property type="component" value="Unassembled WGS sequence"/>
</dbReference>
<dbReference type="GO" id="GO:0006633">
    <property type="term" value="P:fatty acid biosynthetic process"/>
    <property type="evidence" value="ECO:0007669"/>
    <property type="project" value="TreeGrafter"/>
</dbReference>
<dbReference type="Gene3D" id="3.40.50.720">
    <property type="entry name" value="NAD(P)-binding Rossmann-like Domain"/>
    <property type="match status" value="1"/>
</dbReference>
<comment type="similarity">
    <text evidence="1 3">Belongs to the short-chain dehydrogenases/reductases (SDR) family.</text>
</comment>
<gene>
    <name evidence="4" type="ORF">IB286_12440</name>
</gene>
<dbReference type="PROSITE" id="PS00061">
    <property type="entry name" value="ADH_SHORT"/>
    <property type="match status" value="1"/>
</dbReference>